<dbReference type="RefSeq" id="WP_203682738.1">
    <property type="nucleotide sequence ID" value="NZ_BOMW01000047.1"/>
</dbReference>
<proteinExistence type="predicted"/>
<organism evidence="1 2">
    <name type="scientific">Actinoplanes siamensis</name>
    <dbReference type="NCBI Taxonomy" id="1223317"/>
    <lineage>
        <taxon>Bacteria</taxon>
        <taxon>Bacillati</taxon>
        <taxon>Actinomycetota</taxon>
        <taxon>Actinomycetes</taxon>
        <taxon>Micromonosporales</taxon>
        <taxon>Micromonosporaceae</taxon>
        <taxon>Actinoplanes</taxon>
    </lineage>
</organism>
<evidence type="ECO:0000313" key="1">
    <source>
        <dbReference type="EMBL" id="GIF07337.1"/>
    </source>
</evidence>
<comment type="caution">
    <text evidence="1">The sequence shown here is derived from an EMBL/GenBank/DDBJ whole genome shotgun (WGS) entry which is preliminary data.</text>
</comment>
<reference evidence="1" key="1">
    <citation type="submission" date="2021-01" db="EMBL/GenBank/DDBJ databases">
        <title>Whole genome shotgun sequence of Actinoplanes siamensis NBRC 109076.</title>
        <authorList>
            <person name="Komaki H."/>
            <person name="Tamura T."/>
        </authorList>
    </citation>
    <scope>NUCLEOTIDE SEQUENCE</scope>
    <source>
        <strain evidence="1">NBRC 109076</strain>
    </source>
</reference>
<name>A0A919NAK1_9ACTN</name>
<accession>A0A919NAK1</accession>
<sequence>MSDTTSTTPATGGFTGDPAAALTVAGTGGCCGNPPQGSLTLPAPDAETSAPCCGSTAEAQQAGSCCGTAAKQEAVASGQGCCG</sequence>
<gene>
    <name evidence="1" type="ORF">Asi03nite_48750</name>
</gene>
<dbReference type="AlphaFoldDB" id="A0A919NAK1"/>
<dbReference type="EMBL" id="BOMW01000047">
    <property type="protein sequence ID" value="GIF07337.1"/>
    <property type="molecule type" value="Genomic_DNA"/>
</dbReference>
<keyword evidence="2" id="KW-1185">Reference proteome</keyword>
<evidence type="ECO:0000313" key="2">
    <source>
        <dbReference type="Proteomes" id="UP000629619"/>
    </source>
</evidence>
<protein>
    <submittedName>
        <fullName evidence="1">Uncharacterized protein</fullName>
    </submittedName>
</protein>
<dbReference type="Proteomes" id="UP000629619">
    <property type="component" value="Unassembled WGS sequence"/>
</dbReference>